<dbReference type="InterPro" id="IPR013818">
    <property type="entry name" value="Lipase"/>
</dbReference>
<dbReference type="SUPFAM" id="SSF53474">
    <property type="entry name" value="alpha/beta-Hydrolases"/>
    <property type="match status" value="1"/>
</dbReference>
<evidence type="ECO:0000256" key="8">
    <source>
        <dbReference type="RuleBase" id="RU004262"/>
    </source>
</evidence>
<dbReference type="PANTHER" id="PTHR11610">
    <property type="entry name" value="LIPASE"/>
    <property type="match status" value="1"/>
</dbReference>
<dbReference type="GO" id="GO:0017171">
    <property type="term" value="F:serine hydrolase activity"/>
    <property type="evidence" value="ECO:0007669"/>
    <property type="project" value="TreeGrafter"/>
</dbReference>
<reference evidence="10 11" key="1">
    <citation type="submission" date="2014-07" db="EMBL/GenBank/DDBJ databases">
        <title>Genomic and transcriptomic analysis on Apis cerana provide comprehensive insights into honey bee biology.</title>
        <authorList>
            <person name="Diao Q."/>
            <person name="Sun L."/>
            <person name="Zheng H."/>
            <person name="Zheng H."/>
            <person name="Xu S."/>
            <person name="Wang S."/>
            <person name="Zeng Z."/>
            <person name="Hu F."/>
            <person name="Su S."/>
            <person name="Wu J."/>
        </authorList>
    </citation>
    <scope>NUCLEOTIDE SEQUENCE [LARGE SCALE GENOMIC DNA]</scope>
    <source>
        <tissue evidence="10">Pupae without intestine</tissue>
    </source>
</reference>
<sequence>MENVQIPIKFYLDKGDVNVILLDWGNIAFNINYFRVSNMIPMIGKLVAKSLTELHKIINLNKLHVIGHSLGAHIAAHIGRSMKIILNRITGLDPAFPLFYPSECHLRSSDAKAVVILHTDGGFYGTPFNTGTVDFYANKGISPQPGCPPTIGRDLCSHQKSVKIYIESLRNPKAFPAHKCFNIKKDNEVIYFGDSIPPNIYGAYCFNTDLLQDKGI</sequence>
<comment type="similarity">
    <text evidence="3 8">Belongs to the AB hydrolase superfamily. Lipase family.</text>
</comment>
<evidence type="ECO:0000256" key="1">
    <source>
        <dbReference type="ARBA" id="ARBA00000111"/>
    </source>
</evidence>
<evidence type="ECO:0000313" key="11">
    <source>
        <dbReference type="Proteomes" id="UP000242457"/>
    </source>
</evidence>
<evidence type="ECO:0000256" key="6">
    <source>
        <dbReference type="ARBA" id="ARBA00022801"/>
    </source>
</evidence>
<name>A0A2A3EB79_APICC</name>
<dbReference type="EMBL" id="KZ288293">
    <property type="protein sequence ID" value="PBC28987.1"/>
    <property type="molecule type" value="Genomic_DNA"/>
</dbReference>
<keyword evidence="6" id="KW-0378">Hydrolase</keyword>
<dbReference type="GO" id="GO:0008970">
    <property type="term" value="F:phospholipase A1 activity"/>
    <property type="evidence" value="ECO:0007669"/>
    <property type="project" value="UniProtKB-EC"/>
</dbReference>
<evidence type="ECO:0000256" key="5">
    <source>
        <dbReference type="ARBA" id="ARBA00022525"/>
    </source>
</evidence>
<comment type="subcellular location">
    <subcellularLocation>
        <location evidence="2">Secreted</location>
    </subcellularLocation>
</comment>
<dbReference type="OrthoDB" id="199913at2759"/>
<evidence type="ECO:0000313" key="10">
    <source>
        <dbReference type="EMBL" id="PBC28987.1"/>
    </source>
</evidence>
<keyword evidence="11" id="KW-1185">Reference proteome</keyword>
<dbReference type="GO" id="GO:0005615">
    <property type="term" value="C:extracellular space"/>
    <property type="evidence" value="ECO:0007669"/>
    <property type="project" value="TreeGrafter"/>
</dbReference>
<dbReference type="EC" id="3.1.1.32" evidence="4"/>
<keyword evidence="5" id="KW-0964">Secreted</keyword>
<dbReference type="GO" id="GO:0016042">
    <property type="term" value="P:lipid catabolic process"/>
    <property type="evidence" value="ECO:0007669"/>
    <property type="project" value="TreeGrafter"/>
</dbReference>
<accession>A0A2A3EB79</accession>
<organism evidence="10 11">
    <name type="scientific">Apis cerana cerana</name>
    <name type="common">Oriental honeybee</name>
    <dbReference type="NCBI Taxonomy" id="94128"/>
    <lineage>
        <taxon>Eukaryota</taxon>
        <taxon>Metazoa</taxon>
        <taxon>Ecdysozoa</taxon>
        <taxon>Arthropoda</taxon>
        <taxon>Hexapoda</taxon>
        <taxon>Insecta</taxon>
        <taxon>Pterygota</taxon>
        <taxon>Neoptera</taxon>
        <taxon>Endopterygota</taxon>
        <taxon>Hymenoptera</taxon>
        <taxon>Apocrita</taxon>
        <taxon>Aculeata</taxon>
        <taxon>Apoidea</taxon>
        <taxon>Anthophila</taxon>
        <taxon>Apidae</taxon>
        <taxon>Apis</taxon>
    </lineage>
</organism>
<dbReference type="InterPro" id="IPR029058">
    <property type="entry name" value="AB_hydrolase_fold"/>
</dbReference>
<dbReference type="AlphaFoldDB" id="A0A2A3EB79"/>
<evidence type="ECO:0000256" key="7">
    <source>
        <dbReference type="ARBA" id="ARBA00023157"/>
    </source>
</evidence>
<evidence type="ECO:0000256" key="3">
    <source>
        <dbReference type="ARBA" id="ARBA00010701"/>
    </source>
</evidence>
<dbReference type="STRING" id="94128.A0A2A3EB79"/>
<proteinExistence type="inferred from homology"/>
<keyword evidence="7" id="KW-1015">Disulfide bond</keyword>
<dbReference type="Pfam" id="PF00151">
    <property type="entry name" value="Lipase"/>
    <property type="match status" value="1"/>
</dbReference>
<dbReference type="InterPro" id="IPR000734">
    <property type="entry name" value="TAG_lipase"/>
</dbReference>
<feature type="domain" description="Lipase" evidence="9">
    <location>
        <begin position="14"/>
        <end position="184"/>
    </location>
</feature>
<dbReference type="Proteomes" id="UP000242457">
    <property type="component" value="Unassembled WGS sequence"/>
</dbReference>
<dbReference type="PANTHER" id="PTHR11610:SF173">
    <property type="entry name" value="LIPASE DOMAIN-CONTAINING PROTEIN-RELATED"/>
    <property type="match status" value="1"/>
</dbReference>
<gene>
    <name evidence="10" type="ORF">APICC_03433</name>
</gene>
<protein>
    <recommendedName>
        <fullName evidence="4">phospholipase A1</fullName>
        <ecNumber evidence="4">3.1.1.32</ecNumber>
    </recommendedName>
</protein>
<evidence type="ECO:0000256" key="2">
    <source>
        <dbReference type="ARBA" id="ARBA00004613"/>
    </source>
</evidence>
<evidence type="ECO:0000259" key="9">
    <source>
        <dbReference type="Pfam" id="PF00151"/>
    </source>
</evidence>
<evidence type="ECO:0000256" key="4">
    <source>
        <dbReference type="ARBA" id="ARBA00013179"/>
    </source>
</evidence>
<comment type="catalytic activity">
    <reaction evidence="1">
        <text>a 1,2-diacyl-sn-glycero-3-phosphocholine + H2O = a 2-acyl-sn-glycero-3-phosphocholine + a fatty acid + H(+)</text>
        <dbReference type="Rhea" id="RHEA:18689"/>
        <dbReference type="ChEBI" id="CHEBI:15377"/>
        <dbReference type="ChEBI" id="CHEBI:15378"/>
        <dbReference type="ChEBI" id="CHEBI:28868"/>
        <dbReference type="ChEBI" id="CHEBI:57643"/>
        <dbReference type="ChEBI" id="CHEBI:57875"/>
        <dbReference type="EC" id="3.1.1.32"/>
    </reaction>
</comment>
<dbReference type="Gene3D" id="3.40.50.1820">
    <property type="entry name" value="alpha/beta hydrolase"/>
    <property type="match status" value="1"/>
</dbReference>